<evidence type="ECO:0000256" key="1">
    <source>
        <dbReference type="ARBA" id="ARBA00004141"/>
    </source>
</evidence>
<gene>
    <name evidence="7" type="primary">malT</name>
    <name evidence="7" type="ORF">GCM10007853_16270</name>
</gene>
<name>A0ABQ5VAA7_9PROT</name>
<proteinExistence type="predicted"/>
<keyword evidence="2" id="KW-0813">Transport</keyword>
<dbReference type="Pfam" id="PF13347">
    <property type="entry name" value="MFS_2"/>
    <property type="match status" value="1"/>
</dbReference>
<dbReference type="Gene3D" id="1.20.1250.20">
    <property type="entry name" value="MFS general substrate transporter like domains"/>
    <property type="match status" value="2"/>
</dbReference>
<reference evidence="7" key="1">
    <citation type="journal article" date="2014" name="Int. J. Syst. Evol. Microbiol.">
        <title>Complete genome of a new Firmicutes species belonging to the dominant human colonic microbiota ('Ruminococcus bicirculans') reveals two chromosomes and a selective capacity to utilize plant glucans.</title>
        <authorList>
            <consortium name="NISC Comparative Sequencing Program"/>
            <person name="Wegmann U."/>
            <person name="Louis P."/>
            <person name="Goesmann A."/>
            <person name="Henrissat B."/>
            <person name="Duncan S.H."/>
            <person name="Flint H.J."/>
        </authorList>
    </citation>
    <scope>NUCLEOTIDE SEQUENCE</scope>
    <source>
        <strain evidence="7">NBRC 108219</strain>
    </source>
</reference>
<feature type="transmembrane region" description="Helical" evidence="6">
    <location>
        <begin position="328"/>
        <end position="346"/>
    </location>
</feature>
<keyword evidence="5 6" id="KW-0472">Membrane</keyword>
<feature type="transmembrane region" description="Helical" evidence="6">
    <location>
        <begin position="199"/>
        <end position="217"/>
    </location>
</feature>
<dbReference type="SUPFAM" id="SSF103473">
    <property type="entry name" value="MFS general substrate transporter"/>
    <property type="match status" value="2"/>
</dbReference>
<evidence type="ECO:0000313" key="7">
    <source>
        <dbReference type="EMBL" id="GLQ23753.1"/>
    </source>
</evidence>
<evidence type="ECO:0000256" key="2">
    <source>
        <dbReference type="ARBA" id="ARBA00022448"/>
    </source>
</evidence>
<comment type="caution">
    <text evidence="7">The sequence shown here is derived from an EMBL/GenBank/DDBJ whole genome shotgun (WGS) entry which is preliminary data.</text>
</comment>
<evidence type="ECO:0000256" key="6">
    <source>
        <dbReference type="SAM" id="Phobius"/>
    </source>
</evidence>
<protein>
    <submittedName>
        <fullName evidence="7">MFS transporter</fullName>
    </submittedName>
</protein>
<organism evidence="7 8">
    <name type="scientific">Algimonas ampicilliniresistens</name>
    <dbReference type="NCBI Taxonomy" id="1298735"/>
    <lineage>
        <taxon>Bacteria</taxon>
        <taxon>Pseudomonadati</taxon>
        <taxon>Pseudomonadota</taxon>
        <taxon>Alphaproteobacteria</taxon>
        <taxon>Maricaulales</taxon>
        <taxon>Robiginitomaculaceae</taxon>
        <taxon>Algimonas</taxon>
    </lineage>
</organism>
<feature type="transmembrane region" description="Helical" evidence="6">
    <location>
        <begin position="283"/>
        <end position="300"/>
    </location>
</feature>
<feature type="transmembrane region" description="Helical" evidence="6">
    <location>
        <begin position="366"/>
        <end position="390"/>
    </location>
</feature>
<dbReference type="RefSeq" id="WP_284389493.1">
    <property type="nucleotide sequence ID" value="NZ_BSNK01000002.1"/>
</dbReference>
<accession>A0ABQ5VAA7</accession>
<feature type="transmembrane region" description="Helical" evidence="6">
    <location>
        <begin position="66"/>
        <end position="86"/>
    </location>
</feature>
<dbReference type="PANTHER" id="PTHR19432">
    <property type="entry name" value="SUGAR TRANSPORTER"/>
    <property type="match status" value="1"/>
</dbReference>
<evidence type="ECO:0000256" key="3">
    <source>
        <dbReference type="ARBA" id="ARBA00022692"/>
    </source>
</evidence>
<feature type="transmembrane region" description="Helical" evidence="6">
    <location>
        <begin position="259"/>
        <end position="277"/>
    </location>
</feature>
<evidence type="ECO:0000256" key="4">
    <source>
        <dbReference type="ARBA" id="ARBA00022989"/>
    </source>
</evidence>
<dbReference type="EMBL" id="BSNK01000002">
    <property type="protein sequence ID" value="GLQ23753.1"/>
    <property type="molecule type" value="Genomic_DNA"/>
</dbReference>
<feature type="transmembrane region" description="Helical" evidence="6">
    <location>
        <begin position="491"/>
        <end position="513"/>
    </location>
</feature>
<comment type="subcellular location">
    <subcellularLocation>
        <location evidence="1">Membrane</location>
        <topology evidence="1">Multi-pass membrane protein</topology>
    </subcellularLocation>
</comment>
<dbReference type="InterPro" id="IPR036259">
    <property type="entry name" value="MFS_trans_sf"/>
</dbReference>
<evidence type="ECO:0000256" key="5">
    <source>
        <dbReference type="ARBA" id="ARBA00023136"/>
    </source>
</evidence>
<keyword evidence="4 6" id="KW-1133">Transmembrane helix</keyword>
<dbReference type="Proteomes" id="UP001161391">
    <property type="component" value="Unassembled WGS sequence"/>
</dbReference>
<dbReference type="PANTHER" id="PTHR19432:SF35">
    <property type="entry name" value="SOLUTE CARRIER FAMILY 45 MEMBER 3 ISOFORM X1"/>
    <property type="match status" value="1"/>
</dbReference>
<feature type="transmembrane region" description="Helical" evidence="6">
    <location>
        <begin position="426"/>
        <end position="447"/>
    </location>
</feature>
<evidence type="ECO:0000313" key="8">
    <source>
        <dbReference type="Proteomes" id="UP001161391"/>
    </source>
</evidence>
<keyword evidence="3 6" id="KW-0812">Transmembrane</keyword>
<feature type="transmembrane region" description="Helical" evidence="6">
    <location>
        <begin position="402"/>
        <end position="420"/>
    </location>
</feature>
<reference evidence="7" key="2">
    <citation type="submission" date="2023-01" db="EMBL/GenBank/DDBJ databases">
        <title>Draft genome sequence of Algimonas ampicilliniresistens strain NBRC 108219.</title>
        <authorList>
            <person name="Sun Q."/>
            <person name="Mori K."/>
        </authorList>
    </citation>
    <scope>NUCLEOTIDE SEQUENCE</scope>
    <source>
        <strain evidence="7">NBRC 108219</strain>
    </source>
</reference>
<keyword evidence="8" id="KW-1185">Reference proteome</keyword>
<feature type="transmembrane region" description="Helical" evidence="6">
    <location>
        <begin position="459"/>
        <end position="479"/>
    </location>
</feature>
<feature type="transmembrane region" description="Helical" evidence="6">
    <location>
        <begin position="98"/>
        <end position="114"/>
    </location>
</feature>
<sequence>MTNTPAYDGTVAATDGHPRLKPNLPILSIINMAVGFFGLQIGFALQNANASRIFTSLGSNPDTLPLFWLAGPVTGLIMQPIIGYLSDKTWTRFGRRRPYFFLGAFLASVALIFMPNSPALWIAASSLWILDASLNISMEPFRAFVGDNLNTKQRTFGYAIQGFFIGAGGYVGSKLPEWATKFGAANTAEANVIPDSLKIAFLFGAALLFASVLFTILTSKEYDPDTLDAFEASDDSALGEARRVERPVPAPGWFQMRGLIALAIGVGLVLLVITGTAERQLSVFAALVVGLGLLLIYNALRLKGGRAAGMIGSLMDDLATMPTLMKRLALVQFTSWFAFFTLWVYLNSAVTSHHFGTTDPTSDAFGIGSLAVNNIFAIYSLVAWGFSLLIPVGTRLIGLKAFYALSLLIGGLSFISIYLFPPSLFWLSAIGIGIVWACILTLPYALLADALPAGRMGTYMGIFNYFIVIPQLVVGTIMGTVLNTVLGGQTILTLVVAGGVMMLGALLLIFVPYERPENA</sequence>
<feature type="transmembrane region" description="Helical" evidence="6">
    <location>
        <begin position="26"/>
        <end position="46"/>
    </location>
</feature>